<dbReference type="GO" id="GO:0043484">
    <property type="term" value="P:regulation of RNA splicing"/>
    <property type="evidence" value="ECO:0007669"/>
    <property type="project" value="InterPro"/>
</dbReference>
<feature type="compositionally biased region" description="Basic residues" evidence="8">
    <location>
        <begin position="38"/>
        <end position="48"/>
    </location>
</feature>
<evidence type="ECO:0000313" key="9">
    <source>
        <dbReference type="EMBL" id="KAF2398367.1"/>
    </source>
</evidence>
<feature type="compositionally biased region" description="Low complexity" evidence="8">
    <location>
        <begin position="754"/>
        <end position="769"/>
    </location>
</feature>
<feature type="compositionally biased region" description="Polar residues" evidence="8">
    <location>
        <begin position="843"/>
        <end position="864"/>
    </location>
</feature>
<dbReference type="PANTHER" id="PTHR46528:SF1">
    <property type="entry name" value="PROTEIN SON"/>
    <property type="match status" value="1"/>
</dbReference>
<evidence type="ECO:0000256" key="6">
    <source>
        <dbReference type="ARBA" id="ARBA00023054"/>
    </source>
</evidence>
<evidence type="ECO:0000256" key="4">
    <source>
        <dbReference type="ARBA" id="ARBA00022490"/>
    </source>
</evidence>
<gene>
    <name evidence="9" type="ORF">EJ06DRAFT_583643</name>
</gene>
<feature type="compositionally biased region" description="Basic and acidic residues" evidence="8">
    <location>
        <begin position="121"/>
        <end position="131"/>
    </location>
</feature>
<comment type="function">
    <text evidence="7">May act as a negative regulator of salt tolerance.</text>
</comment>
<feature type="compositionally biased region" description="Polar residues" evidence="8">
    <location>
        <begin position="944"/>
        <end position="956"/>
    </location>
</feature>
<keyword evidence="5 7" id="KW-0346">Stress response</keyword>
<feature type="compositionally biased region" description="Acidic residues" evidence="8">
    <location>
        <begin position="308"/>
        <end position="349"/>
    </location>
</feature>
<feature type="region of interest" description="Disordered" evidence="8">
    <location>
        <begin position="944"/>
        <end position="987"/>
    </location>
</feature>
<feature type="compositionally biased region" description="Pro residues" evidence="8">
    <location>
        <begin position="744"/>
        <end position="753"/>
    </location>
</feature>
<feature type="compositionally biased region" description="Polar residues" evidence="8">
    <location>
        <begin position="195"/>
        <end position="204"/>
    </location>
</feature>
<evidence type="ECO:0000256" key="1">
    <source>
        <dbReference type="ARBA" id="ARBA00004496"/>
    </source>
</evidence>
<feature type="region of interest" description="Disordered" evidence="8">
    <location>
        <begin position="1000"/>
        <end position="1024"/>
    </location>
</feature>
<feature type="compositionally biased region" description="Low complexity" evidence="8">
    <location>
        <begin position="694"/>
        <end position="711"/>
    </location>
</feature>
<dbReference type="PANTHER" id="PTHR46528">
    <property type="entry name" value="PROTEIN SON"/>
    <property type="match status" value="1"/>
</dbReference>
<sequence>MAHGSKNPVPLAAAPANTSITSNGVLTAGNPPGTPAVNRKKQKRRQKQAAKLAAERAADHEHEVPQSIVGDPTLPAAHHSQMRHTHQSLYPQNAQDVLDYEDQEYSQHDVYDEEGVSFSDEEGHAYDDGYEHSGTNGHNHHEHSGVPGGDVTRKKSKKKKKKTSASAHTSYDPHHHHYAGGHVPPPPPPPPPPTNSTSRNSQRANKGDRIWNTSTQEERENIKEFWLSLGEDERKSLVKIEKEAVLRKMKEQQKHSCSCTVCGRKRTAIEEELEVLYDAYYEELEQLPPDRMSPLINPHEPSHGQIEEIADDEDEEDDEEDDEDYEDDEGNAEYDEEEDYDEEDSDEEPELIHQSATEFFTFGNSLTVKGGILTVADDLLQNDGKKFIEMMEQLAERRMQREEQAQYDANSHPPYQDGGYRGHTHGGPDDDEFEDEEDEEYDSQEEFEEDDDDADTMSSEQRMEEGRRMFQIFAARMFEQRVLTAYREKIARERQQRLLEELDKEENEKEQLQAKKAREAEKRKQKKAAQKQKQAEEKARREAEKAAEEAAAKAAEAKRQEELRRKRDEQKKKKEAEKKVAEEERQRKELERTRRQQEERDRHLEAERKAREQKAAEKRAKEEMKRKERESREAKERDAKERKAQAERERREREERAKTEKEAREKEAKESKEAQARKDAQTAQVAAQAGLVEASQAQAAQNAQAAQAAQSKRTPSAAAIPVAPALHKQPSSFASPHFQVATPTIPPKAPTPVRPRQSSQQGSKGSSPRTPHAGVDKTASPSNASTSSASQHATVPGLRNIFIKPTTQPPMPFLHTQPSSPMHPLAPPPGMPYPQGPPGLNMPTVSSGFTGAQGSLSSGLTQRTAMPPSGSLFSAHQPSIGAQYRGYPSTSLPGPPPGISGLGTLPQSSRAYPEPPPGLLPPMSGAPLYAGNARDIAPLTSALLQHSRQQSGSSTFDPPGVLGSAQPIQRPAPIQRPSSVKPFDMLDSTLDTDDIGRHLGSSALLGDDEPFNLRGGDGRRPSGPLGLGRGGSSIGSAFGGTPIYHSPQPMSLAQPFGLGSGSNQSSTWGTPSLSLGQTSLGGGSTWGHSPTNMWSSTSGGFGTLPGLGSIANSGSQRPRAQQLRINICQACKTLSQHDASFNGFHDISTILQMVKNSVQPPAELDEVTDLCDTEGMHLNGGGTFLVETGATPSQIMVKWIPDVDYAQQGRLGGLAGEVGSPMMAPSNPLPIGSHWNLARSGGRGQH</sequence>
<keyword evidence="4 7" id="KW-0963">Cytoplasm</keyword>
<proteinExistence type="inferred from homology"/>
<dbReference type="GO" id="GO:0051726">
    <property type="term" value="P:regulation of cell cycle"/>
    <property type="evidence" value="ECO:0007669"/>
    <property type="project" value="InterPro"/>
</dbReference>
<comment type="subcellular location">
    <subcellularLocation>
        <location evidence="1 7">Cytoplasm</location>
    </subcellularLocation>
</comment>
<dbReference type="Proteomes" id="UP000799640">
    <property type="component" value="Unassembled WGS sequence"/>
</dbReference>
<name>A0A6G1HR96_9PEZI</name>
<feature type="compositionally biased region" description="Low complexity" evidence="8">
    <location>
        <begin position="964"/>
        <end position="978"/>
    </location>
</feature>
<feature type="compositionally biased region" description="Basic and acidic residues" evidence="8">
    <location>
        <begin position="533"/>
        <end position="680"/>
    </location>
</feature>
<comment type="similarity">
    <text evidence="2 7">Belongs to the NST1 family.</text>
</comment>
<feature type="compositionally biased region" description="Pro residues" evidence="8">
    <location>
        <begin position="824"/>
        <end position="837"/>
    </location>
</feature>
<feature type="region of interest" description="Disordered" evidence="8">
    <location>
        <begin position="397"/>
        <end position="465"/>
    </location>
</feature>
<protein>
    <recommendedName>
        <fullName evidence="3 7">Stress response protein NST1</fullName>
    </recommendedName>
</protein>
<feature type="compositionally biased region" description="Low complexity" evidence="8">
    <location>
        <begin position="778"/>
        <end position="794"/>
    </location>
</feature>
<dbReference type="OrthoDB" id="21629at2759"/>
<evidence type="ECO:0000256" key="8">
    <source>
        <dbReference type="SAM" id="MobiDB-lite"/>
    </source>
</evidence>
<feature type="compositionally biased region" description="Acidic residues" evidence="8">
    <location>
        <begin position="429"/>
        <end position="455"/>
    </location>
</feature>
<feature type="compositionally biased region" description="Basic and acidic residues" evidence="8">
    <location>
        <begin position="53"/>
        <end position="64"/>
    </location>
</feature>
<dbReference type="AlphaFoldDB" id="A0A6G1HR96"/>
<dbReference type="InterPro" id="IPR025279">
    <property type="entry name" value="NST1"/>
</dbReference>
<dbReference type="InterPro" id="IPR032922">
    <property type="entry name" value="SON"/>
</dbReference>
<evidence type="ECO:0000313" key="10">
    <source>
        <dbReference type="Proteomes" id="UP000799640"/>
    </source>
</evidence>
<reference evidence="9" key="1">
    <citation type="journal article" date="2020" name="Stud. Mycol.">
        <title>101 Dothideomycetes genomes: a test case for predicting lifestyles and emergence of pathogens.</title>
        <authorList>
            <person name="Haridas S."/>
            <person name="Albert R."/>
            <person name="Binder M."/>
            <person name="Bloem J."/>
            <person name="Labutti K."/>
            <person name="Salamov A."/>
            <person name="Andreopoulos B."/>
            <person name="Baker S."/>
            <person name="Barry K."/>
            <person name="Bills G."/>
            <person name="Bluhm B."/>
            <person name="Cannon C."/>
            <person name="Castanera R."/>
            <person name="Culley D."/>
            <person name="Daum C."/>
            <person name="Ezra D."/>
            <person name="Gonzalez J."/>
            <person name="Henrissat B."/>
            <person name="Kuo A."/>
            <person name="Liang C."/>
            <person name="Lipzen A."/>
            <person name="Lutzoni F."/>
            <person name="Magnuson J."/>
            <person name="Mondo S."/>
            <person name="Nolan M."/>
            <person name="Ohm R."/>
            <person name="Pangilinan J."/>
            <person name="Park H.-J."/>
            <person name="Ramirez L."/>
            <person name="Alfaro M."/>
            <person name="Sun H."/>
            <person name="Tritt A."/>
            <person name="Yoshinaga Y."/>
            <person name="Zwiers L.-H."/>
            <person name="Turgeon B."/>
            <person name="Goodwin S."/>
            <person name="Spatafora J."/>
            <person name="Crous P."/>
            <person name="Grigoriev I."/>
        </authorList>
    </citation>
    <scope>NUCLEOTIDE SEQUENCE</scope>
    <source>
        <strain evidence="9">CBS 262.69</strain>
    </source>
</reference>
<dbReference type="EMBL" id="ML996700">
    <property type="protein sequence ID" value="KAF2398367.1"/>
    <property type="molecule type" value="Genomic_DNA"/>
</dbReference>
<feature type="region of interest" description="Disordered" evidence="8">
    <location>
        <begin position="500"/>
        <end position="869"/>
    </location>
</feature>
<evidence type="ECO:0000256" key="7">
    <source>
        <dbReference type="RuleBase" id="RU049441"/>
    </source>
</evidence>
<dbReference type="Pfam" id="PF13945">
    <property type="entry name" value="NST1"/>
    <property type="match status" value="1"/>
</dbReference>
<feature type="compositionally biased region" description="Pro residues" evidence="8">
    <location>
        <begin position="183"/>
        <end position="194"/>
    </location>
</feature>
<feature type="compositionally biased region" description="Basic residues" evidence="8">
    <location>
        <begin position="154"/>
        <end position="163"/>
    </location>
</feature>
<keyword evidence="6 7" id="KW-0175">Coiled coil</keyword>
<feature type="region of interest" description="Disordered" evidence="8">
    <location>
        <begin position="308"/>
        <end position="356"/>
    </location>
</feature>
<dbReference type="GO" id="GO:0005737">
    <property type="term" value="C:cytoplasm"/>
    <property type="evidence" value="ECO:0007669"/>
    <property type="project" value="UniProtKB-SubCell"/>
</dbReference>
<evidence type="ECO:0000256" key="5">
    <source>
        <dbReference type="ARBA" id="ARBA00023016"/>
    </source>
</evidence>
<feature type="compositionally biased region" description="Polar residues" evidence="8">
    <location>
        <begin position="16"/>
        <end position="25"/>
    </location>
</feature>
<organism evidence="9 10">
    <name type="scientific">Trichodelitschia bisporula</name>
    <dbReference type="NCBI Taxonomy" id="703511"/>
    <lineage>
        <taxon>Eukaryota</taxon>
        <taxon>Fungi</taxon>
        <taxon>Dikarya</taxon>
        <taxon>Ascomycota</taxon>
        <taxon>Pezizomycotina</taxon>
        <taxon>Dothideomycetes</taxon>
        <taxon>Dothideomycetes incertae sedis</taxon>
        <taxon>Phaeotrichales</taxon>
        <taxon>Phaeotrichaceae</taxon>
        <taxon>Trichodelitschia</taxon>
    </lineage>
</organism>
<evidence type="ECO:0000256" key="3">
    <source>
        <dbReference type="ARBA" id="ARBA00020733"/>
    </source>
</evidence>
<accession>A0A6G1HR96</accession>
<feature type="region of interest" description="Disordered" evidence="8">
    <location>
        <begin position="890"/>
        <end position="916"/>
    </location>
</feature>
<dbReference type="GO" id="GO:0003723">
    <property type="term" value="F:RNA binding"/>
    <property type="evidence" value="ECO:0007669"/>
    <property type="project" value="InterPro"/>
</dbReference>
<feature type="region of interest" description="Disordered" evidence="8">
    <location>
        <begin position="1"/>
        <end position="219"/>
    </location>
</feature>
<feature type="compositionally biased region" description="Basic and acidic residues" evidence="8">
    <location>
        <begin position="500"/>
        <end position="522"/>
    </location>
</feature>
<keyword evidence="10" id="KW-1185">Reference proteome</keyword>
<evidence type="ECO:0000256" key="2">
    <source>
        <dbReference type="ARBA" id="ARBA00007112"/>
    </source>
</evidence>